<dbReference type="Gene3D" id="3.30.70.1320">
    <property type="entry name" value="Multidrug efflux transporter AcrB pore domain like"/>
    <property type="match status" value="1"/>
</dbReference>
<protein>
    <submittedName>
        <fullName evidence="2">Multidrug efflux pump</fullName>
    </submittedName>
</protein>
<dbReference type="GO" id="GO:0042910">
    <property type="term" value="F:xenobiotic transmembrane transporter activity"/>
    <property type="evidence" value="ECO:0007669"/>
    <property type="project" value="TreeGrafter"/>
</dbReference>
<gene>
    <name evidence="2" type="ORF">SAMN04488523_11339</name>
</gene>
<dbReference type="InterPro" id="IPR001036">
    <property type="entry name" value="Acrflvin-R"/>
</dbReference>
<sequence length="1299" mass="139925">MSGIVTWAASRARMVMAFILLSLVVGGYAYSTLPKEGEPDIEIPALFVSVPFPGISAADSETLLVKPMETELSDLDGLKTMSATAAENYAGVALEFEFGWDKTKIMADVRDAMSTAEAKFPAGAEKYSIKEINFSEFPIIIVNLTGPVPERTMARVARDLQDDLEGLDAVLEAGLAGDRDEMVEVLIDPLRLEAYNVTAGELINTVQNNNLLIAAGEVETAQGTFAVKIPSSFSEPRDVYNLPVKTNGDRVVTLGDLAEINLTFEDRLGTARFNGEKTLALQVVKRKGYNLIDTASLVKQIVAERSAEWPEGLRAAVTVGTSNDQSRIVDSMVQQLLGSVFTAVALVMIVVLAALGIRAALLVGFAIPTSFLLCFAFLALMGISVSNIVMFGLILAVGMLVDGAIVVVEYADARQQEGVGPMHAYVEAAQRMFWPIISSTATTLCAFLPMLFWPGVPGQFMGMLPVTLIFVLSASLVVALVYLPVMGGVTGRLERWMADKMHAIAGLRWYLHLALFPLAFAMALPMLSLMAPPAPGASGALFGWMGARFAAMDSSQTLSVVATFATVFGLVVLGALALALALAGAMLALLSVFSLATRVGRGGRWLTSKLFRRAPDRIHAGYRRNGFGRAIGFIAGNPVMPLVVIGVVFVFVGTTMTYFGNNSKGVEFFVESEPEQAIVYVLARGNLSLDEKDTLLQQAEQIVLSHPGVQTAFSFAGEGGLDSNTGGAQTPKDSIGQIQLETIPWEDRPNLSKLLFTVPFLGIDITRETQDPAFDGNVIIAELTEALEQIPGIRIEVLAAAMGPASAKPVHLRLKSDSFPDLVAATAQARAKFEATPGLTLIEDTRPLPGIDWQIDVDVAQAGRYGADVLTVGAMVQLVTRGLLLDTMRVDSSDEEIEIRVRLPEQDRVLSTLDTLKVRTADGLIPLSNFITRTPVPKLAEINRVDQKRFLDIRAGVAPNLVKLVRGDEGAAETLATLRPAAEDADLTARDGTGYRVIDRTAEASGTDLQAALRDGTLRMVPVTANERIAELTTWLETAPLPLGTTFGWTGDQEDQAESQAFLSSAFTAALGLMFIILLAQFNSFYNATLVLLAVVLSTTGVLIGMLVMDQTFSIIMTGTGIVALAGIVVNNNIILIDTYQEYERYMPRIEAIIRTAQARIRPVLLTTITTMAGLAPMMFGLSVNFADGGYTIDSPTALWWKQLATAVVFGLGIATVLTLVVTPSMLAIRVWATTYIRWVARLLAKLSLGRASSAARDWALMRDARRRTTNEIIWDDGTASPATRHLLPPHRAKLKAAE</sequence>
<accession>A0A1I2ERZ4</accession>
<dbReference type="Gene3D" id="3.30.2090.10">
    <property type="entry name" value="Multidrug efflux transporter AcrB TolC docking domain, DN and DC subdomains"/>
    <property type="match status" value="2"/>
</dbReference>
<feature type="transmembrane region" description="Helical" evidence="1">
    <location>
        <begin position="336"/>
        <end position="355"/>
    </location>
</feature>
<dbReference type="EMBL" id="FOMW01000013">
    <property type="protein sequence ID" value="SFE95609.1"/>
    <property type="molecule type" value="Genomic_DNA"/>
</dbReference>
<feature type="transmembrane region" description="Helical" evidence="1">
    <location>
        <begin position="1204"/>
        <end position="1229"/>
    </location>
</feature>
<dbReference type="InterPro" id="IPR027463">
    <property type="entry name" value="AcrB_DN_DC_subdom"/>
</dbReference>
<dbReference type="Proteomes" id="UP000198977">
    <property type="component" value="Unassembled WGS sequence"/>
</dbReference>
<proteinExistence type="predicted"/>
<keyword evidence="1" id="KW-1133">Transmembrane helix</keyword>
<dbReference type="SUPFAM" id="SSF82693">
    <property type="entry name" value="Multidrug efflux transporter AcrB pore domain, PN1, PN2, PC1 and PC2 subdomains"/>
    <property type="match status" value="2"/>
</dbReference>
<evidence type="ECO:0000256" key="1">
    <source>
        <dbReference type="SAM" id="Phobius"/>
    </source>
</evidence>
<dbReference type="PANTHER" id="PTHR32063:SF0">
    <property type="entry name" value="SWARMING MOTILITY PROTEIN SWRC"/>
    <property type="match status" value="1"/>
</dbReference>
<reference evidence="2 3" key="1">
    <citation type="submission" date="2016-10" db="EMBL/GenBank/DDBJ databases">
        <authorList>
            <person name="de Groot N.N."/>
        </authorList>
    </citation>
    <scope>NUCLEOTIDE SEQUENCE [LARGE SCALE GENOMIC DNA]</scope>
    <source>
        <strain evidence="2 3">DSM 11443</strain>
    </source>
</reference>
<dbReference type="OrthoDB" id="9798415at2"/>
<dbReference type="GO" id="GO:0005886">
    <property type="term" value="C:plasma membrane"/>
    <property type="evidence" value="ECO:0007669"/>
    <property type="project" value="TreeGrafter"/>
</dbReference>
<organism evidence="2 3">
    <name type="scientific">Sulfitobacter brevis</name>
    <dbReference type="NCBI Taxonomy" id="74348"/>
    <lineage>
        <taxon>Bacteria</taxon>
        <taxon>Pseudomonadati</taxon>
        <taxon>Pseudomonadota</taxon>
        <taxon>Alphaproteobacteria</taxon>
        <taxon>Rhodobacterales</taxon>
        <taxon>Roseobacteraceae</taxon>
        <taxon>Sulfitobacter</taxon>
    </lineage>
</organism>
<dbReference type="Pfam" id="PF00873">
    <property type="entry name" value="ACR_tran"/>
    <property type="match status" value="3"/>
</dbReference>
<dbReference type="SUPFAM" id="SSF82866">
    <property type="entry name" value="Multidrug efflux transporter AcrB transmembrane domain"/>
    <property type="match status" value="2"/>
</dbReference>
<feature type="transmembrane region" description="Helical" evidence="1">
    <location>
        <begin position="464"/>
        <end position="489"/>
    </location>
</feature>
<dbReference type="Gene3D" id="3.30.70.1440">
    <property type="entry name" value="Multidrug efflux transporter AcrB pore domain"/>
    <property type="match status" value="1"/>
</dbReference>
<dbReference type="PRINTS" id="PR00702">
    <property type="entry name" value="ACRIFLAVINRP"/>
</dbReference>
<feature type="transmembrane region" description="Helical" evidence="1">
    <location>
        <begin position="1115"/>
        <end position="1137"/>
    </location>
</feature>
<dbReference type="STRING" id="74348.SAMN04488523_11339"/>
<feature type="transmembrane region" description="Helical" evidence="1">
    <location>
        <begin position="1061"/>
        <end position="1082"/>
    </location>
</feature>
<feature type="transmembrane region" description="Helical" evidence="1">
    <location>
        <begin position="389"/>
        <end position="411"/>
    </location>
</feature>
<feature type="transmembrane region" description="Helical" evidence="1">
    <location>
        <begin position="362"/>
        <end position="383"/>
    </location>
</feature>
<feature type="transmembrane region" description="Helical" evidence="1">
    <location>
        <begin position="1089"/>
        <end position="1109"/>
    </location>
</feature>
<feature type="transmembrane region" description="Helical" evidence="1">
    <location>
        <begin position="562"/>
        <end position="595"/>
    </location>
</feature>
<feature type="transmembrane region" description="Helical" evidence="1">
    <location>
        <begin position="509"/>
        <end position="531"/>
    </location>
</feature>
<dbReference type="Gene3D" id="1.20.1640.10">
    <property type="entry name" value="Multidrug efflux transporter AcrB transmembrane domain"/>
    <property type="match status" value="5"/>
</dbReference>
<name>A0A1I2ERZ4_9RHOB</name>
<dbReference type="Gene3D" id="3.30.70.1430">
    <property type="entry name" value="Multidrug efflux transporter AcrB pore domain"/>
    <property type="match status" value="2"/>
</dbReference>
<evidence type="ECO:0000313" key="3">
    <source>
        <dbReference type="Proteomes" id="UP000198977"/>
    </source>
</evidence>
<dbReference type="SUPFAM" id="SSF82714">
    <property type="entry name" value="Multidrug efflux transporter AcrB TolC docking domain, DN and DC subdomains"/>
    <property type="match status" value="1"/>
</dbReference>
<keyword evidence="1" id="KW-0472">Membrane</keyword>
<evidence type="ECO:0000313" key="2">
    <source>
        <dbReference type="EMBL" id="SFE95609.1"/>
    </source>
</evidence>
<feature type="transmembrane region" description="Helical" evidence="1">
    <location>
        <begin position="432"/>
        <end position="452"/>
    </location>
</feature>
<keyword evidence="3" id="KW-1185">Reference proteome</keyword>
<feature type="transmembrane region" description="Helical" evidence="1">
    <location>
        <begin position="639"/>
        <end position="659"/>
    </location>
</feature>
<dbReference type="RefSeq" id="WP_093924971.1">
    <property type="nucleotide sequence ID" value="NZ_FOMW01000013.1"/>
</dbReference>
<dbReference type="PANTHER" id="PTHR32063">
    <property type="match status" value="1"/>
</dbReference>
<keyword evidence="1" id="KW-0812">Transmembrane</keyword>
<feature type="transmembrane region" description="Helical" evidence="1">
    <location>
        <begin position="1164"/>
        <end position="1184"/>
    </location>
</feature>